<evidence type="ECO:0000256" key="1">
    <source>
        <dbReference type="SAM" id="MobiDB-lite"/>
    </source>
</evidence>
<reference evidence="2 3" key="1">
    <citation type="submission" date="2019-10" db="EMBL/GenBank/DDBJ databases">
        <authorList>
            <person name="Palmer J.M."/>
        </authorList>
    </citation>
    <scope>NUCLEOTIDE SEQUENCE [LARGE SCALE GENOMIC DNA]</scope>
    <source>
        <strain evidence="2 3">TWF730</strain>
    </source>
</reference>
<keyword evidence="3" id="KW-1185">Reference proteome</keyword>
<protein>
    <submittedName>
        <fullName evidence="2">Uncharacterized protein</fullName>
    </submittedName>
</protein>
<dbReference type="EMBL" id="JAVHNS010000004">
    <property type="protein sequence ID" value="KAK6358486.1"/>
    <property type="molecule type" value="Genomic_DNA"/>
</dbReference>
<feature type="region of interest" description="Disordered" evidence="1">
    <location>
        <begin position="81"/>
        <end position="101"/>
    </location>
</feature>
<feature type="region of interest" description="Disordered" evidence="1">
    <location>
        <begin position="24"/>
        <end position="61"/>
    </location>
</feature>
<accession>A0AAV9V918</accession>
<feature type="compositionally biased region" description="Basic and acidic residues" evidence="1">
    <location>
        <begin position="36"/>
        <end position="47"/>
    </location>
</feature>
<dbReference type="Proteomes" id="UP001373714">
    <property type="component" value="Unassembled WGS sequence"/>
</dbReference>
<organism evidence="2 3">
    <name type="scientific">Orbilia blumenaviensis</name>
    <dbReference type="NCBI Taxonomy" id="1796055"/>
    <lineage>
        <taxon>Eukaryota</taxon>
        <taxon>Fungi</taxon>
        <taxon>Dikarya</taxon>
        <taxon>Ascomycota</taxon>
        <taxon>Pezizomycotina</taxon>
        <taxon>Orbiliomycetes</taxon>
        <taxon>Orbiliales</taxon>
        <taxon>Orbiliaceae</taxon>
        <taxon>Orbilia</taxon>
    </lineage>
</organism>
<gene>
    <name evidence="2" type="ORF">TWF730_007820</name>
</gene>
<sequence>MLVSVIGKGGSRWDLEAMLRRWADNGGRLEPVPPREQPRLRDTGKSDKAKRKRLPGLNQKQDPTLLGLPVLCCRLIEQHVPQSSAPSVKLDSDEGKNFKNRQTVLVHMPDAMQD</sequence>
<name>A0AAV9V918_9PEZI</name>
<comment type="caution">
    <text evidence="2">The sequence shown here is derived from an EMBL/GenBank/DDBJ whole genome shotgun (WGS) entry which is preliminary data.</text>
</comment>
<proteinExistence type="predicted"/>
<evidence type="ECO:0000313" key="2">
    <source>
        <dbReference type="EMBL" id="KAK6358486.1"/>
    </source>
</evidence>
<evidence type="ECO:0000313" key="3">
    <source>
        <dbReference type="Proteomes" id="UP001373714"/>
    </source>
</evidence>
<dbReference type="AlphaFoldDB" id="A0AAV9V918"/>